<protein>
    <recommendedName>
        <fullName evidence="3">Condensation domain-containing protein</fullName>
    </recommendedName>
</protein>
<dbReference type="InterPro" id="IPR052058">
    <property type="entry name" value="Alcohol_O-acetyltransferase"/>
</dbReference>
<dbReference type="PANTHER" id="PTHR28037">
    <property type="entry name" value="ALCOHOL O-ACETYLTRANSFERASE 1-RELATED"/>
    <property type="match status" value="1"/>
</dbReference>
<dbReference type="RefSeq" id="XP_069213027.1">
    <property type="nucleotide sequence ID" value="XM_069349483.1"/>
</dbReference>
<dbReference type="Proteomes" id="UP001565368">
    <property type="component" value="Unassembled WGS sequence"/>
</dbReference>
<sequence length="510" mass="55944">MSTLHLSQLSVHLTSNSKARSTLSLRMSTPKPRQRGAIRPLGVMDRYMLVRANTGRPQALIHVVTYPEDALPSRQFLEARVAELQERLPMLYCRVVGADTNRPGFALNSAPWAAKSIVQDGFFAATPGTELDEATAVLRDQLARFEARDPTEPMWAVTRVTGGPADDRAYLVVTVSYLIADSRAVERLTRALTAPDIAYVAPEEWNAPTRFDDTFSLRPSARFIAPVFYREMVLPRLPKAIQAKLRKEDPWPGTRVDRSPLVCGSGILAASIPPPMVARLRDQAKKHHVGSLHAVYKMAFTAAIWAVFLSKDAGAHRIIGATARDDRRPELGHSAMTHNYVQSPEYDTRVGGSVGFWAAARQLGDYLRSGTTAAEARMTLGLLNHIPDPEVDCAAPDFDPSAPTGWERFFIERSTSPTPFRNSFAVTNLGVSELPEGARDQLWGQSASPFAPVYNVQLVEHAGGVRMTSVFCEGAAVTTAQTRLVHAMWEHILARVAEGAGSKTLAELAR</sequence>
<dbReference type="EMBL" id="JBBXJM010000001">
    <property type="protein sequence ID" value="KAL1413083.1"/>
    <property type="molecule type" value="Genomic_DNA"/>
</dbReference>
<name>A0ABR3QEG8_9TREE</name>
<proteinExistence type="predicted"/>
<organism evidence="1 2">
    <name type="scientific">Vanrija albida</name>
    <dbReference type="NCBI Taxonomy" id="181172"/>
    <lineage>
        <taxon>Eukaryota</taxon>
        <taxon>Fungi</taxon>
        <taxon>Dikarya</taxon>
        <taxon>Basidiomycota</taxon>
        <taxon>Agaricomycotina</taxon>
        <taxon>Tremellomycetes</taxon>
        <taxon>Trichosporonales</taxon>
        <taxon>Trichosporonaceae</taxon>
        <taxon>Vanrija</taxon>
    </lineage>
</organism>
<dbReference type="GeneID" id="95981875"/>
<dbReference type="PANTHER" id="PTHR28037:SF1">
    <property type="entry name" value="ALCOHOL O-ACETYLTRANSFERASE 1-RELATED"/>
    <property type="match status" value="1"/>
</dbReference>
<evidence type="ECO:0000313" key="1">
    <source>
        <dbReference type="EMBL" id="KAL1413083.1"/>
    </source>
</evidence>
<dbReference type="SUPFAM" id="SSF52777">
    <property type="entry name" value="CoA-dependent acyltransferases"/>
    <property type="match status" value="1"/>
</dbReference>
<accession>A0ABR3QEG8</accession>
<reference evidence="1 2" key="1">
    <citation type="submission" date="2023-08" db="EMBL/GenBank/DDBJ databases">
        <title>Annotated Genome Sequence of Vanrija albida AlHP1.</title>
        <authorList>
            <person name="Herzog R."/>
        </authorList>
    </citation>
    <scope>NUCLEOTIDE SEQUENCE [LARGE SCALE GENOMIC DNA]</scope>
    <source>
        <strain evidence="1 2">AlHP1</strain>
    </source>
</reference>
<evidence type="ECO:0000313" key="2">
    <source>
        <dbReference type="Proteomes" id="UP001565368"/>
    </source>
</evidence>
<comment type="caution">
    <text evidence="1">The sequence shown here is derived from an EMBL/GenBank/DDBJ whole genome shotgun (WGS) entry which is preliminary data.</text>
</comment>
<gene>
    <name evidence="1" type="ORF">Q8F55_000832</name>
</gene>
<evidence type="ECO:0008006" key="3">
    <source>
        <dbReference type="Google" id="ProtNLM"/>
    </source>
</evidence>
<keyword evidence="2" id="KW-1185">Reference proteome</keyword>